<organism evidence="2 3">
    <name type="scientific">Porphyridium purpureum</name>
    <name type="common">Red alga</name>
    <name type="synonym">Porphyridium cruentum</name>
    <dbReference type="NCBI Taxonomy" id="35688"/>
    <lineage>
        <taxon>Eukaryota</taxon>
        <taxon>Rhodophyta</taxon>
        <taxon>Bangiophyceae</taxon>
        <taxon>Porphyridiales</taxon>
        <taxon>Porphyridiaceae</taxon>
        <taxon>Porphyridium</taxon>
    </lineage>
</organism>
<feature type="region of interest" description="Disordered" evidence="1">
    <location>
        <begin position="69"/>
        <end position="121"/>
    </location>
</feature>
<keyword evidence="3" id="KW-1185">Reference proteome</keyword>
<evidence type="ECO:0000256" key="1">
    <source>
        <dbReference type="SAM" id="MobiDB-lite"/>
    </source>
</evidence>
<dbReference type="AlphaFoldDB" id="A0A5J4Z516"/>
<gene>
    <name evidence="2" type="ORF">FVE85_5905</name>
</gene>
<proteinExistence type="predicted"/>
<sequence length="187" mass="20564">MLSTHIYGSDGVKVGCWRTRRSCDVGSLRDQAYGGANEVRLTEMQQNTQPAQRSCANSRWSLGELDTLDLSSAEGNSAQSPRTSGSGSNDMSGSDKPEISDGSESGMRAIPSIPTRRPRHREILSERIRRSYHAPDRCEAARRVALGHMRFRSPVASPRVRETIVVVLAEDLKSPSTGVKQVVHFLK</sequence>
<evidence type="ECO:0000313" key="3">
    <source>
        <dbReference type="Proteomes" id="UP000324585"/>
    </source>
</evidence>
<evidence type="ECO:0000313" key="2">
    <source>
        <dbReference type="EMBL" id="KAA8498320.1"/>
    </source>
</evidence>
<accession>A0A5J4Z516</accession>
<dbReference type="Proteomes" id="UP000324585">
    <property type="component" value="Unassembled WGS sequence"/>
</dbReference>
<dbReference type="EMBL" id="VRMN01000001">
    <property type="protein sequence ID" value="KAA8498320.1"/>
    <property type="molecule type" value="Genomic_DNA"/>
</dbReference>
<reference evidence="3" key="1">
    <citation type="journal article" date="2019" name="Nat. Commun.">
        <title>Expansion of phycobilisome linker gene families in mesophilic red algae.</title>
        <authorList>
            <person name="Lee J."/>
            <person name="Kim D."/>
            <person name="Bhattacharya D."/>
            <person name="Yoon H.S."/>
        </authorList>
    </citation>
    <scope>NUCLEOTIDE SEQUENCE [LARGE SCALE GENOMIC DNA]</scope>
    <source>
        <strain evidence="3">CCMP 1328</strain>
    </source>
</reference>
<protein>
    <submittedName>
        <fullName evidence="2">Uncharacterized protein</fullName>
    </submittedName>
</protein>
<feature type="compositionally biased region" description="Polar residues" evidence="1">
    <location>
        <begin position="69"/>
        <end position="83"/>
    </location>
</feature>
<comment type="caution">
    <text evidence="2">The sequence shown here is derived from an EMBL/GenBank/DDBJ whole genome shotgun (WGS) entry which is preliminary data.</text>
</comment>
<name>A0A5J4Z516_PORPP</name>